<evidence type="ECO:0000313" key="2">
    <source>
        <dbReference type="EMBL" id="KGA12573.1"/>
    </source>
</evidence>
<dbReference type="PANTHER" id="PTHR14859">
    <property type="entry name" value="CALCOFLUOR WHITE HYPERSENSITIVE PROTEIN PRECURSOR"/>
    <property type="match status" value="1"/>
</dbReference>
<name>A0A094S462_9ZZZZ</name>
<accession>A0A094S462</accession>
<dbReference type="AlphaFoldDB" id="A0A094S462"/>
<dbReference type="InterPro" id="IPR051916">
    <property type="entry name" value="GPI-anchor_lipid_remodeler"/>
</dbReference>
<dbReference type="InterPro" id="IPR036691">
    <property type="entry name" value="Endo/exonu/phosph_ase_sf"/>
</dbReference>
<proteinExistence type="predicted"/>
<comment type="caution">
    <text evidence="2">The sequence shown here is derived from an EMBL/GenBank/DDBJ whole genome shotgun (WGS) entry which is preliminary data.</text>
</comment>
<dbReference type="GO" id="GO:0003824">
    <property type="term" value="F:catalytic activity"/>
    <property type="evidence" value="ECO:0007669"/>
    <property type="project" value="InterPro"/>
</dbReference>
<feature type="domain" description="Endonuclease/exonuclease/phosphatase" evidence="1">
    <location>
        <begin position="5"/>
        <end position="256"/>
    </location>
</feature>
<dbReference type="GO" id="GO:0006506">
    <property type="term" value="P:GPI anchor biosynthetic process"/>
    <property type="evidence" value="ECO:0007669"/>
    <property type="project" value="TreeGrafter"/>
</dbReference>
<evidence type="ECO:0000259" key="1">
    <source>
        <dbReference type="Pfam" id="PF03372"/>
    </source>
</evidence>
<dbReference type="Pfam" id="PF03372">
    <property type="entry name" value="Exo_endo_phos"/>
    <property type="match status" value="1"/>
</dbReference>
<organism evidence="2">
    <name type="scientific">freshwater metagenome</name>
    <dbReference type="NCBI Taxonomy" id="449393"/>
    <lineage>
        <taxon>unclassified sequences</taxon>
        <taxon>metagenomes</taxon>
        <taxon>ecological metagenomes</taxon>
    </lineage>
</organism>
<sequence length="264" mass="28766">MKVTSWNLLHGMTIPPKSGDDFNGFAQAAAELGADLLAIQEIDHQLARTNGVPQTKAIADAMKAADWAFAPSIIGSPEGKWRTADDEIATNSQSTSEIDSGSYGIGIISKIKVLKWHRLNLSRSRIGMPLLIPNTETGKAKAIYIKDEPRLALAAELENGWTVINTHLSFVPGMNIFQLAKLKNWADTFGEKVLLLGDFNLPGGIPAVGSNWQSLHVQSTYPSWQPKIQFDYILSKGVALKDVIQIPTIKSGISDHLPLSIELD</sequence>
<gene>
    <name evidence="2" type="ORF">GM50_23880</name>
</gene>
<dbReference type="SUPFAM" id="SSF56219">
    <property type="entry name" value="DNase I-like"/>
    <property type="match status" value="1"/>
</dbReference>
<dbReference type="EMBL" id="JNSK01000196">
    <property type="protein sequence ID" value="KGA12573.1"/>
    <property type="molecule type" value="Genomic_DNA"/>
</dbReference>
<dbReference type="GO" id="GO:0016020">
    <property type="term" value="C:membrane"/>
    <property type="evidence" value="ECO:0007669"/>
    <property type="project" value="GOC"/>
</dbReference>
<dbReference type="Gene3D" id="3.60.10.10">
    <property type="entry name" value="Endonuclease/exonuclease/phosphatase"/>
    <property type="match status" value="1"/>
</dbReference>
<dbReference type="PANTHER" id="PTHR14859:SF15">
    <property type="entry name" value="ENDONUCLEASE_EXONUCLEASE_PHOSPHATASE DOMAIN-CONTAINING PROTEIN"/>
    <property type="match status" value="1"/>
</dbReference>
<reference evidence="2" key="1">
    <citation type="submission" date="2014-05" db="EMBL/GenBank/DDBJ databases">
        <title>Key roles for freshwater Actinobacteria revealed by deep metagenomic sequencing.</title>
        <authorList>
            <person name="Ghai R."/>
            <person name="Mizuno C.M."/>
            <person name="Picazo A."/>
            <person name="Camacho A."/>
            <person name="Rodriguez-Valera F."/>
        </authorList>
    </citation>
    <scope>NUCLEOTIDE SEQUENCE</scope>
</reference>
<protein>
    <recommendedName>
        <fullName evidence="1">Endonuclease/exonuclease/phosphatase domain-containing protein</fullName>
    </recommendedName>
</protein>
<dbReference type="InterPro" id="IPR005135">
    <property type="entry name" value="Endo/exonuclease/phosphatase"/>
</dbReference>